<name>A0A6A5QM84_AMPQU</name>
<evidence type="ECO:0000313" key="1">
    <source>
        <dbReference type="EMBL" id="KAF1916569.1"/>
    </source>
</evidence>
<reference evidence="1" key="1">
    <citation type="journal article" date="2020" name="Stud. Mycol.">
        <title>101 Dothideomycetes genomes: a test case for predicting lifestyles and emergence of pathogens.</title>
        <authorList>
            <person name="Haridas S."/>
            <person name="Albert R."/>
            <person name="Binder M."/>
            <person name="Bloem J."/>
            <person name="Labutti K."/>
            <person name="Salamov A."/>
            <person name="Andreopoulos B."/>
            <person name="Baker S."/>
            <person name="Barry K."/>
            <person name="Bills G."/>
            <person name="Bluhm B."/>
            <person name="Cannon C."/>
            <person name="Castanera R."/>
            <person name="Culley D."/>
            <person name="Daum C."/>
            <person name="Ezra D."/>
            <person name="Gonzalez J."/>
            <person name="Henrissat B."/>
            <person name="Kuo A."/>
            <person name="Liang C."/>
            <person name="Lipzen A."/>
            <person name="Lutzoni F."/>
            <person name="Magnuson J."/>
            <person name="Mondo S."/>
            <person name="Nolan M."/>
            <person name="Ohm R."/>
            <person name="Pangilinan J."/>
            <person name="Park H.-J."/>
            <person name="Ramirez L."/>
            <person name="Alfaro M."/>
            <person name="Sun H."/>
            <person name="Tritt A."/>
            <person name="Yoshinaga Y."/>
            <person name="Zwiers L.-H."/>
            <person name="Turgeon B."/>
            <person name="Goodwin S."/>
            <person name="Spatafora J."/>
            <person name="Crous P."/>
            <person name="Grigoriev I."/>
        </authorList>
    </citation>
    <scope>NUCLEOTIDE SEQUENCE</scope>
    <source>
        <strain evidence="1">HMLAC05119</strain>
    </source>
</reference>
<dbReference type="Proteomes" id="UP000800096">
    <property type="component" value="Unassembled WGS sequence"/>
</dbReference>
<evidence type="ECO:0000313" key="2">
    <source>
        <dbReference type="Proteomes" id="UP000800096"/>
    </source>
</evidence>
<sequence>MQAFGSHARGTTARATAVDDADVQVLPDAALIKYKEYNQGRVHMLASEWEDSSGTAVEDGEDAVKFSRRELAWAPVPIPVCDEGGADGVVVEEVARGTRYWDHDTCADKKRGSRLACSKVMGKGETVHGDGARVTAPCRTTVHASRLGIMASCSAAEAAVPTTAGRMSSSSRRVFLTDRGGRHESRVTTTNMHQPGAMVLPSTTYVPAFRPASQ</sequence>
<dbReference type="AlphaFoldDB" id="A0A6A5QM84"/>
<organism evidence="1 2">
    <name type="scientific">Ampelomyces quisqualis</name>
    <name type="common">Powdery mildew agent</name>
    <dbReference type="NCBI Taxonomy" id="50730"/>
    <lineage>
        <taxon>Eukaryota</taxon>
        <taxon>Fungi</taxon>
        <taxon>Dikarya</taxon>
        <taxon>Ascomycota</taxon>
        <taxon>Pezizomycotina</taxon>
        <taxon>Dothideomycetes</taxon>
        <taxon>Pleosporomycetidae</taxon>
        <taxon>Pleosporales</taxon>
        <taxon>Pleosporineae</taxon>
        <taxon>Phaeosphaeriaceae</taxon>
        <taxon>Ampelomyces</taxon>
    </lineage>
</organism>
<proteinExistence type="predicted"/>
<keyword evidence="2" id="KW-1185">Reference proteome</keyword>
<dbReference type="EMBL" id="ML979135">
    <property type="protein sequence ID" value="KAF1916569.1"/>
    <property type="molecule type" value="Genomic_DNA"/>
</dbReference>
<gene>
    <name evidence="1" type="ORF">BDU57DRAFT_538859</name>
</gene>
<protein>
    <submittedName>
        <fullName evidence="1">Uncharacterized protein</fullName>
    </submittedName>
</protein>
<accession>A0A6A5QM84</accession>